<dbReference type="AlphaFoldDB" id="A0A6G0XE73"/>
<dbReference type="PANTHER" id="PTHR13510:SF44">
    <property type="entry name" value="RABENOSYN-5"/>
    <property type="match status" value="1"/>
</dbReference>
<dbReference type="InterPro" id="IPR011011">
    <property type="entry name" value="Znf_FYVE_PHD"/>
</dbReference>
<gene>
    <name evidence="1" type="ORF">Ae201684_005713</name>
</gene>
<protein>
    <recommendedName>
        <fullName evidence="3">FYVE-type domain-containing protein</fullName>
    </recommendedName>
</protein>
<sequence length="398" mass="45440">MKHSTPHEVTRELSARECNAFLALGKSACIGLIQNALALAALPVHSTVQNQATASQATMHRGWDIHERTRAAYCSVSTMEASLADFRGFFHRDSPEEYNAFAKTLSPHFIARKHLFTVQEDREYIELSASIAWHAYRVMPLIPSRDLCVLEYSTAVEIQDDIRGHRKGWVRCLHSVEIDDCPPLRGYRRSRLSRSGHLALETDMPGIVEVFSVVIPEYGGRLPSCMATKLTHRHLSHALKIEEYMAKTRLIPWLDESDGPDIVRLSEFTQKCSRCDRSFSWRRRRRECCVCYKTICKKCATQWKVPLGPNQAPTDVFACPPCLCPKVIRPRASQRTMMLSCTDAQRERLRQLAAQESPTPEKHTLQTEDLEQLIHTTNELVNLVHELTQTFDDVRSIQ</sequence>
<evidence type="ECO:0008006" key="3">
    <source>
        <dbReference type="Google" id="ProtNLM"/>
    </source>
</evidence>
<dbReference type="InterPro" id="IPR013083">
    <property type="entry name" value="Znf_RING/FYVE/PHD"/>
</dbReference>
<keyword evidence="2" id="KW-1185">Reference proteome</keyword>
<dbReference type="CDD" id="cd00065">
    <property type="entry name" value="FYVE_like_SF"/>
    <property type="match status" value="1"/>
</dbReference>
<evidence type="ECO:0000313" key="1">
    <source>
        <dbReference type="EMBL" id="KAF0738484.1"/>
    </source>
</evidence>
<organism evidence="1 2">
    <name type="scientific">Aphanomyces euteiches</name>
    <dbReference type="NCBI Taxonomy" id="100861"/>
    <lineage>
        <taxon>Eukaryota</taxon>
        <taxon>Sar</taxon>
        <taxon>Stramenopiles</taxon>
        <taxon>Oomycota</taxon>
        <taxon>Saprolegniomycetes</taxon>
        <taxon>Saprolegniales</taxon>
        <taxon>Verrucalvaceae</taxon>
        <taxon>Aphanomyces</taxon>
    </lineage>
</organism>
<dbReference type="VEuPathDB" id="FungiDB:AeMF1_001514"/>
<dbReference type="SUPFAM" id="SSF55961">
    <property type="entry name" value="Bet v1-like"/>
    <property type="match status" value="1"/>
</dbReference>
<dbReference type="Proteomes" id="UP000481153">
    <property type="component" value="Unassembled WGS sequence"/>
</dbReference>
<reference evidence="1 2" key="1">
    <citation type="submission" date="2019-07" db="EMBL/GenBank/DDBJ databases">
        <title>Genomics analysis of Aphanomyces spp. identifies a new class of oomycete effector associated with host adaptation.</title>
        <authorList>
            <person name="Gaulin E."/>
        </authorList>
    </citation>
    <scope>NUCLEOTIDE SEQUENCE [LARGE SCALE GENOMIC DNA]</scope>
    <source>
        <strain evidence="1 2">ATCC 201684</strain>
    </source>
</reference>
<dbReference type="InterPro" id="IPR023393">
    <property type="entry name" value="START-like_dom_sf"/>
</dbReference>
<dbReference type="Gene3D" id="3.30.530.20">
    <property type="match status" value="1"/>
</dbReference>
<name>A0A6G0XE73_9STRA</name>
<dbReference type="EMBL" id="VJMJ01000074">
    <property type="protein sequence ID" value="KAF0738484.1"/>
    <property type="molecule type" value="Genomic_DNA"/>
</dbReference>
<dbReference type="PANTHER" id="PTHR13510">
    <property type="entry name" value="FYVE-FINGER-CONTAINING RAB5 EFFECTOR PROTEIN RABENOSYN-5-RELATED"/>
    <property type="match status" value="1"/>
</dbReference>
<proteinExistence type="predicted"/>
<dbReference type="Gene3D" id="3.30.40.10">
    <property type="entry name" value="Zinc/RING finger domain, C3HC4 (zinc finger)"/>
    <property type="match status" value="1"/>
</dbReference>
<dbReference type="SUPFAM" id="SSF57903">
    <property type="entry name" value="FYVE/PHD zinc finger"/>
    <property type="match status" value="1"/>
</dbReference>
<dbReference type="InterPro" id="IPR052727">
    <property type="entry name" value="Rab4/Rab5_effector"/>
</dbReference>
<accession>A0A6G0XE73</accession>
<evidence type="ECO:0000313" key="2">
    <source>
        <dbReference type="Proteomes" id="UP000481153"/>
    </source>
</evidence>
<comment type="caution">
    <text evidence="1">The sequence shown here is derived from an EMBL/GenBank/DDBJ whole genome shotgun (WGS) entry which is preliminary data.</text>
</comment>